<gene>
    <name evidence="2" type="ORF">NDU88_006514</name>
</gene>
<dbReference type="Proteomes" id="UP001066276">
    <property type="component" value="Chromosome 6"/>
</dbReference>
<evidence type="ECO:0000313" key="3">
    <source>
        <dbReference type="Proteomes" id="UP001066276"/>
    </source>
</evidence>
<protein>
    <submittedName>
        <fullName evidence="2">Uncharacterized protein</fullName>
    </submittedName>
</protein>
<dbReference type="AlphaFoldDB" id="A0AAV7QK98"/>
<sequence length="272" mass="28987">METGSLRYMSALRRQARTNMGARHSPILGSGAKAGQSPRQAAGLSSISAPTVCYLSRATARSAQPNHRFGPTWPEAQLDGPSLCENGGKPLPQGPRARTRPRPARHSTPVAQAQAQRRKGPTQSPPEEEAELGRGATPSRGSHSPPRRGPRPQLLQSGRARNSPRPPQHSTTGGVRPRRVRRCCGKGTNSGSRKVATAASGTHLLRSVRSRLQPVQASAVSHPRSLRRRVAGSAFVQLKSSGALITEEGLLPSWLRETSDTGVRITADFGGP</sequence>
<organism evidence="2 3">
    <name type="scientific">Pleurodeles waltl</name>
    <name type="common">Iberian ribbed newt</name>
    <dbReference type="NCBI Taxonomy" id="8319"/>
    <lineage>
        <taxon>Eukaryota</taxon>
        <taxon>Metazoa</taxon>
        <taxon>Chordata</taxon>
        <taxon>Craniata</taxon>
        <taxon>Vertebrata</taxon>
        <taxon>Euteleostomi</taxon>
        <taxon>Amphibia</taxon>
        <taxon>Batrachia</taxon>
        <taxon>Caudata</taxon>
        <taxon>Salamandroidea</taxon>
        <taxon>Salamandridae</taxon>
        <taxon>Pleurodelinae</taxon>
        <taxon>Pleurodeles</taxon>
    </lineage>
</organism>
<evidence type="ECO:0000256" key="1">
    <source>
        <dbReference type="SAM" id="MobiDB-lite"/>
    </source>
</evidence>
<comment type="caution">
    <text evidence="2">The sequence shown here is derived from an EMBL/GenBank/DDBJ whole genome shotgun (WGS) entry which is preliminary data.</text>
</comment>
<evidence type="ECO:0000313" key="2">
    <source>
        <dbReference type="EMBL" id="KAJ1140154.1"/>
    </source>
</evidence>
<proteinExistence type="predicted"/>
<accession>A0AAV7QK98</accession>
<feature type="region of interest" description="Disordered" evidence="1">
    <location>
        <begin position="18"/>
        <end position="45"/>
    </location>
</feature>
<feature type="region of interest" description="Disordered" evidence="1">
    <location>
        <begin position="60"/>
        <end position="194"/>
    </location>
</feature>
<dbReference type="EMBL" id="JANPWB010000010">
    <property type="protein sequence ID" value="KAJ1140154.1"/>
    <property type="molecule type" value="Genomic_DNA"/>
</dbReference>
<name>A0AAV7QK98_PLEWA</name>
<keyword evidence="3" id="KW-1185">Reference proteome</keyword>
<reference evidence="2" key="1">
    <citation type="journal article" date="2022" name="bioRxiv">
        <title>Sequencing and chromosome-scale assembly of the giantPleurodeles waltlgenome.</title>
        <authorList>
            <person name="Brown T."/>
            <person name="Elewa A."/>
            <person name="Iarovenko S."/>
            <person name="Subramanian E."/>
            <person name="Araus A.J."/>
            <person name="Petzold A."/>
            <person name="Susuki M."/>
            <person name="Suzuki K.-i.T."/>
            <person name="Hayashi T."/>
            <person name="Toyoda A."/>
            <person name="Oliveira C."/>
            <person name="Osipova E."/>
            <person name="Leigh N.D."/>
            <person name="Simon A."/>
            <person name="Yun M.H."/>
        </authorList>
    </citation>
    <scope>NUCLEOTIDE SEQUENCE</scope>
    <source>
        <strain evidence="2">20211129_DDA</strain>
        <tissue evidence="2">Liver</tissue>
    </source>
</reference>